<feature type="domain" description="Lipocalin-like" evidence="1">
    <location>
        <begin position="4"/>
        <end position="134"/>
    </location>
</feature>
<organism evidence="2 3">
    <name type="scientific">Sporichthya brevicatena</name>
    <dbReference type="NCBI Taxonomy" id="171442"/>
    <lineage>
        <taxon>Bacteria</taxon>
        <taxon>Bacillati</taxon>
        <taxon>Actinomycetota</taxon>
        <taxon>Actinomycetes</taxon>
        <taxon>Sporichthyales</taxon>
        <taxon>Sporichthyaceae</taxon>
        <taxon>Sporichthya</taxon>
    </lineage>
</organism>
<name>A0ABN1GCD1_9ACTN</name>
<reference evidence="2 3" key="1">
    <citation type="journal article" date="2019" name="Int. J. Syst. Evol. Microbiol.">
        <title>The Global Catalogue of Microorganisms (GCM) 10K type strain sequencing project: providing services to taxonomists for standard genome sequencing and annotation.</title>
        <authorList>
            <consortium name="The Broad Institute Genomics Platform"/>
            <consortium name="The Broad Institute Genome Sequencing Center for Infectious Disease"/>
            <person name="Wu L."/>
            <person name="Ma J."/>
        </authorList>
    </citation>
    <scope>NUCLEOTIDE SEQUENCE [LARGE SCALE GENOMIC DNA]</scope>
    <source>
        <strain evidence="2 3">JCM 10671</strain>
    </source>
</reference>
<gene>
    <name evidence="2" type="ORF">GCM10009547_08130</name>
</gene>
<evidence type="ECO:0000313" key="3">
    <source>
        <dbReference type="Proteomes" id="UP001500957"/>
    </source>
</evidence>
<evidence type="ECO:0000313" key="2">
    <source>
        <dbReference type="EMBL" id="GAA0608548.1"/>
    </source>
</evidence>
<sequence>MDLVGTWTLEAFEMVAGDGTVTTPFGDAPIGRIQYSADGTMSAMLGAPDRPALGTRAGEATDAAWAAIAKHFVSYAGSWTREGDVVRHEVAVALIPDWIGTTLERTIGERDGRLTLTVEPRVPGGRSQRLVWARL</sequence>
<protein>
    <recommendedName>
        <fullName evidence="1">Lipocalin-like domain-containing protein</fullName>
    </recommendedName>
</protein>
<comment type="caution">
    <text evidence="2">The sequence shown here is derived from an EMBL/GenBank/DDBJ whole genome shotgun (WGS) entry which is preliminary data.</text>
</comment>
<evidence type="ECO:0000259" key="1">
    <source>
        <dbReference type="Pfam" id="PF13924"/>
    </source>
</evidence>
<dbReference type="InterPro" id="IPR024311">
    <property type="entry name" value="Lipocalin-like"/>
</dbReference>
<dbReference type="Proteomes" id="UP001500957">
    <property type="component" value="Unassembled WGS sequence"/>
</dbReference>
<proteinExistence type="predicted"/>
<dbReference type="EMBL" id="BAAAHE010000007">
    <property type="protein sequence ID" value="GAA0608548.1"/>
    <property type="molecule type" value="Genomic_DNA"/>
</dbReference>
<dbReference type="RefSeq" id="WP_344601874.1">
    <property type="nucleotide sequence ID" value="NZ_BAAAHE010000007.1"/>
</dbReference>
<accession>A0ABN1GCD1</accession>
<dbReference type="Pfam" id="PF13924">
    <property type="entry name" value="Lipocalin_5"/>
    <property type="match status" value="1"/>
</dbReference>
<keyword evidence="3" id="KW-1185">Reference proteome</keyword>